<keyword evidence="3" id="KW-0482">Metalloprotease</keyword>
<feature type="transmembrane region" description="Helical" evidence="1">
    <location>
        <begin position="175"/>
        <end position="192"/>
    </location>
</feature>
<keyword evidence="1" id="KW-0472">Membrane</keyword>
<comment type="caution">
    <text evidence="3">The sequence shown here is derived from an EMBL/GenBank/DDBJ whole genome shotgun (WGS) entry which is preliminary data.</text>
</comment>
<dbReference type="GO" id="GO:0004175">
    <property type="term" value="F:endopeptidase activity"/>
    <property type="evidence" value="ECO:0007669"/>
    <property type="project" value="UniProtKB-ARBA"/>
</dbReference>
<dbReference type="InterPro" id="IPR003675">
    <property type="entry name" value="Rce1/LyrA-like_dom"/>
</dbReference>
<organism evidence="3 4">
    <name type="scientific">Solirubrobacter phytolaccae</name>
    <dbReference type="NCBI Taxonomy" id="1404360"/>
    <lineage>
        <taxon>Bacteria</taxon>
        <taxon>Bacillati</taxon>
        <taxon>Actinomycetota</taxon>
        <taxon>Thermoleophilia</taxon>
        <taxon>Solirubrobacterales</taxon>
        <taxon>Solirubrobacteraceae</taxon>
        <taxon>Solirubrobacter</taxon>
    </lineage>
</organism>
<accession>A0A9X3NG40</accession>
<evidence type="ECO:0000313" key="3">
    <source>
        <dbReference type="EMBL" id="MDA0185476.1"/>
    </source>
</evidence>
<dbReference type="SUPFAM" id="SSF103473">
    <property type="entry name" value="MFS general substrate transporter"/>
    <property type="match status" value="1"/>
</dbReference>
<keyword evidence="1" id="KW-1133">Transmembrane helix</keyword>
<keyword evidence="4" id="KW-1185">Reference proteome</keyword>
<gene>
    <name evidence="3" type="ORF">OJ997_34535</name>
</gene>
<dbReference type="AlphaFoldDB" id="A0A9X3NG40"/>
<feature type="transmembrane region" description="Helical" evidence="1">
    <location>
        <begin position="204"/>
        <end position="225"/>
    </location>
</feature>
<dbReference type="GO" id="GO:0008237">
    <property type="term" value="F:metallopeptidase activity"/>
    <property type="evidence" value="ECO:0007669"/>
    <property type="project" value="UniProtKB-KW"/>
</dbReference>
<keyword evidence="3" id="KW-0645">Protease</keyword>
<proteinExistence type="predicted"/>
<feature type="transmembrane region" description="Helical" evidence="1">
    <location>
        <begin position="100"/>
        <end position="124"/>
    </location>
</feature>
<evidence type="ECO:0000259" key="2">
    <source>
        <dbReference type="Pfam" id="PF02517"/>
    </source>
</evidence>
<reference evidence="3" key="1">
    <citation type="submission" date="2022-10" db="EMBL/GenBank/DDBJ databases">
        <title>The WGS of Solirubrobacter phytolaccae KCTC 29190.</title>
        <authorList>
            <person name="Jiang Z."/>
        </authorList>
    </citation>
    <scope>NUCLEOTIDE SEQUENCE</scope>
    <source>
        <strain evidence="3">KCTC 29190</strain>
    </source>
</reference>
<dbReference type="EMBL" id="JAPDDP010000116">
    <property type="protein sequence ID" value="MDA0185476.1"/>
    <property type="molecule type" value="Genomic_DNA"/>
</dbReference>
<feature type="transmembrane region" description="Helical" evidence="1">
    <location>
        <begin position="245"/>
        <end position="262"/>
    </location>
</feature>
<dbReference type="Pfam" id="PF02517">
    <property type="entry name" value="Rce1-like"/>
    <property type="match status" value="1"/>
</dbReference>
<dbReference type="InterPro" id="IPR036259">
    <property type="entry name" value="MFS_trans_sf"/>
</dbReference>
<keyword evidence="1" id="KW-0812">Transmembrane</keyword>
<feature type="transmembrane region" description="Helical" evidence="1">
    <location>
        <begin position="60"/>
        <end position="80"/>
    </location>
</feature>
<dbReference type="PANTHER" id="PTHR43592:SF15">
    <property type="entry name" value="CAAX AMINO TERMINAL PROTEASE FAMILY PROTEIN"/>
    <property type="match status" value="1"/>
</dbReference>
<feature type="transmembrane region" description="Helical" evidence="1">
    <location>
        <begin position="136"/>
        <end position="155"/>
    </location>
</feature>
<feature type="transmembrane region" description="Helical" evidence="1">
    <location>
        <begin position="25"/>
        <end position="48"/>
    </location>
</feature>
<dbReference type="PANTHER" id="PTHR43592">
    <property type="entry name" value="CAAX AMINO TERMINAL PROTEASE"/>
    <property type="match status" value="1"/>
</dbReference>
<keyword evidence="3" id="KW-0378">Hydrolase</keyword>
<evidence type="ECO:0000256" key="1">
    <source>
        <dbReference type="SAM" id="Phobius"/>
    </source>
</evidence>
<evidence type="ECO:0000313" key="4">
    <source>
        <dbReference type="Proteomes" id="UP001147653"/>
    </source>
</evidence>
<name>A0A9X3NG40_9ACTN</name>
<dbReference type="GO" id="GO:0080120">
    <property type="term" value="P:CAAX-box protein maturation"/>
    <property type="evidence" value="ECO:0007669"/>
    <property type="project" value="UniProtKB-ARBA"/>
</dbReference>
<dbReference type="Proteomes" id="UP001147653">
    <property type="component" value="Unassembled WGS sequence"/>
</dbReference>
<dbReference type="RefSeq" id="WP_270029982.1">
    <property type="nucleotide sequence ID" value="NZ_JAPDDP010000116.1"/>
</dbReference>
<feature type="domain" description="CAAX prenyl protease 2/Lysostaphin resistance protein A-like" evidence="2">
    <location>
        <begin position="141"/>
        <end position="231"/>
    </location>
</feature>
<protein>
    <submittedName>
        <fullName evidence="3">CPBP family intramembrane metalloprotease</fullName>
    </submittedName>
</protein>
<sequence>MTAGAVPTTTAPPTRRRFARWNPGLALGVVVAALIGTQLIALALLLAVGGDDAPDWTQGAMIVVADLILLGVIVAVANRGADKLGAATLGIRRSPFWPSVGWMVMTYFAVMVFNVFWILVVGTGGATETGEGTTELTVTTAVFYTLAVALTAPIVEEITFRGYLFPALTRWRGPWIGALVCGVVFGLAHFAVHPPELLPMMAVFGFFACLLFWFTGSLLPCVALHAMNNALVTGTDFGWSWQTPLYMLGCMAVAVLLLMPFARERAPKPA</sequence>